<feature type="region of interest" description="Disordered" evidence="4">
    <location>
        <begin position="1007"/>
        <end position="1035"/>
    </location>
</feature>
<dbReference type="Gene3D" id="2.60.120.650">
    <property type="entry name" value="Cupin"/>
    <property type="match status" value="1"/>
</dbReference>
<organism evidence="6 7">
    <name type="scientific">Cryptococcus decagattii</name>
    <dbReference type="NCBI Taxonomy" id="1859122"/>
    <lineage>
        <taxon>Eukaryota</taxon>
        <taxon>Fungi</taxon>
        <taxon>Dikarya</taxon>
        <taxon>Basidiomycota</taxon>
        <taxon>Agaricomycotina</taxon>
        <taxon>Tremellomycetes</taxon>
        <taxon>Tremellales</taxon>
        <taxon>Cryptococcaceae</taxon>
        <taxon>Cryptococcus</taxon>
        <taxon>Cryptococcus gattii species complex</taxon>
    </lineage>
</organism>
<feature type="compositionally biased region" description="Polar residues" evidence="4">
    <location>
        <begin position="1"/>
        <end position="12"/>
    </location>
</feature>
<evidence type="ECO:0000256" key="4">
    <source>
        <dbReference type="SAM" id="MobiDB-lite"/>
    </source>
</evidence>
<dbReference type="SMART" id="SM00558">
    <property type="entry name" value="JmjC"/>
    <property type="match status" value="1"/>
</dbReference>
<feature type="compositionally biased region" description="Low complexity" evidence="4">
    <location>
        <begin position="1490"/>
        <end position="1501"/>
    </location>
</feature>
<feature type="region of interest" description="Disordered" evidence="4">
    <location>
        <begin position="1"/>
        <end position="88"/>
    </location>
</feature>
<protein>
    <recommendedName>
        <fullName evidence="5">JmjC domain-containing protein</fullName>
    </recommendedName>
</protein>
<feature type="compositionally biased region" description="Polar residues" evidence="4">
    <location>
        <begin position="1797"/>
        <end position="1806"/>
    </location>
</feature>
<feature type="compositionally biased region" description="Basic and acidic residues" evidence="4">
    <location>
        <begin position="1564"/>
        <end position="1576"/>
    </location>
</feature>
<feature type="compositionally biased region" description="Polar residues" evidence="4">
    <location>
        <begin position="1680"/>
        <end position="1689"/>
    </location>
</feature>
<evidence type="ECO:0000256" key="1">
    <source>
        <dbReference type="ARBA" id="ARBA00004123"/>
    </source>
</evidence>
<feature type="region of interest" description="Disordered" evidence="4">
    <location>
        <begin position="886"/>
        <end position="920"/>
    </location>
</feature>
<feature type="compositionally biased region" description="Acidic residues" evidence="4">
    <location>
        <begin position="1935"/>
        <end position="1944"/>
    </location>
</feature>
<sequence length="1986" mass="217937">MNTLLTTTTAISHQKDRMDDLAPLPTTFDPDNDDFDVDNGRDVGHGSGDGDEDDVDLLIVHGGEEEEEGQEEEENAGEGEGDGEDQTNLMEYIASLQQIAEVVLGPEGEEPEEQMVVDAKVDKQRELGQSDRNQNSVPNPDSNPSPIPTARSTQLQSTQHGQGKEKEPNQMGIDIGRDEQMDVEMEGELGESIEVDPGQESGELHEPEPEFERDASSPLSDLPDLPDELEFSPPPSPGLSGPSRSRQRQQSSNENMGIGTGLDREVDRDSSLTPLYDHDKGEDGPRSRSRAESSAAGARRSAPISNLNANANKPGGNKDSRDRENQGRTRGLSSSSSPPLESIEVVPDISHPLSHVQSSSSRMTTTGAAGDGGKKRQRGRPGKETLALRHMREHGNGPSDGEGDSEIELVPKPTKRSKSSHPFSSSHATSSHPASSHPSRKPLDPISTGLKLPGPRALPPSRPRALNDQSIKKILVGKTEEVQLGVCLRERYKKWGKCTQCVSKLGGDCCRFRDYRVFPINPKTTEITGPGYFKSTTWPEPLTPLPTKFTSPLDGDKVEEIQRTVAGVLLPLITGEARHCFWPFHLQEQGRREGEGEGASDPTHHINPTNVITLHRGVDTALHRSVCDFCSSTIFGGYYFCKKCGRDYCLQCERYFPDSMEAVGESPWELTDAARPRLLKCIKQPWEEMVNGGGGEIGGNDSIVNDNGNGSARTNTSTNTNGERNGGSTGKSGRKREKAIAWHVRGDLQPVSRFTKEEIERHWLSLAEFVIGHGFGPDAGSSSGLGFLFGAGAADRGDKDEPEGEKKEEERSLQREGMLRVMGLQMDDEVKRVLEQWRKEICVVRDKEKEKEKEKERSLVAHFEINTNIESNPKTNTNLYPVNNPESNSDAVHSQASIEKTSSSIPGSAVTTTKNENKQEQKVDEVEDLKMGELNNAGEMLKDVMETEDEEQRLAVLTDPTASLNSVASASEILRSPTPITSVKSPVATNVPSTICSRNSLQVNALEKSSTPVTSTLTSNPTPNTGLAGAPDPTANQQQNLEQISFSYTKYTHPNPPSDPANLSEYSLPFIYLPSPEGLNNKAFDELWGKGEPIVVGNVNVLVGGGHGGRRRGEGGKMGREGEEWGPVKFIEQFGEEQCSVVDCQTDTPLVSTVGAFFAAFGENVSRPQEMEGMEEKRKEKKRQGILKLKDWPPGDEFVNTHPELYHDFCAALPVPDYTRRDGVLNLYSHFPPGPTRPDIGPKMYAAFAALESPGGFGSTRLHMDVADAINIMLHASPIPDDSSSLEATTSLDPLSTSPPSSPETISQTGSKIQPRPGCAVWDIYPAQDADKIREFLKEKFDKTHNFVDPIHSQMFYLDAKSRKELWERKKVVSWRVYQYPGQAVFIPAGCAHQVCNLSDCIKMALDFVSPHNVPRCQQLTKDFRRENYLKAWKEDVLQLYNILWYAWLSARETITRRENEAAAAEARQKQLQTFQSNVNGSPPFQSKVPTSSSTPTATSALDLDSSSRMGYDRLSMSIGIGERGMGMGLGRVGMGSWGNVSSVRDEPPRGGPMPLVLNGQSEKVPRNEVAEDKGSGKSISEMNKEKKEDHEGESDQGEQSTSDSSLSASSFSSPLPLKIAKSLFTLALQRDETNPSELFVPSAAAMNHRPRGSSLPDSHFSVARPQSSSRPLSAHTVHGRSSQASASVRTKHIKEKENKNTPPKKLKNPARPLRTSTLIKLGAKRMDEILELARGDLGEGETLGNALGDLGNFAEFGAVESHGGMRGWAGLRAISESSKSREDGGREASPLVSINDVRNFNSSPNAEADTSMPLDDAIDRTDAETAADIAAEILSMDIDHQEHETNIEDDGDLEGLRRIVERGILEQGQEQGQEREQEDDEMNNELGEEGREAIASIQRLQAVEEEEKERDNLVKEEEREREMGRPQIVAANDNGEEGEDEQTERERARQREEDEEEETEGEGENAEGEGYEEISKMGVDFGMFM</sequence>
<dbReference type="RefSeq" id="XP_064720985.1">
    <property type="nucleotide sequence ID" value="XM_064864913.1"/>
</dbReference>
<dbReference type="InterPro" id="IPR045109">
    <property type="entry name" value="LSDs-like"/>
</dbReference>
<evidence type="ECO:0000313" key="6">
    <source>
        <dbReference type="EMBL" id="WVO21746.1"/>
    </source>
</evidence>
<proteinExistence type="predicted"/>
<feature type="compositionally biased region" description="Acidic residues" evidence="4">
    <location>
        <begin position="1877"/>
        <end position="1888"/>
    </location>
</feature>
<feature type="region of interest" description="Disordered" evidence="4">
    <location>
        <begin position="1283"/>
        <end position="1314"/>
    </location>
</feature>
<feature type="region of interest" description="Disordered" evidence="4">
    <location>
        <begin position="102"/>
        <end position="466"/>
    </location>
</feature>
<feature type="compositionally biased region" description="Basic and acidic residues" evidence="4">
    <location>
        <begin position="795"/>
        <end position="814"/>
    </location>
</feature>
<dbReference type="InterPro" id="IPR003347">
    <property type="entry name" value="JmjC_dom"/>
</dbReference>
<dbReference type="PANTHER" id="PTHR12549">
    <property type="entry name" value="JMJC DOMAIN-CONTAINING HISTONE DEMETHYLATION PROTEIN"/>
    <property type="match status" value="1"/>
</dbReference>
<feature type="compositionally biased region" description="Acidic residues" evidence="4">
    <location>
        <begin position="64"/>
        <end position="85"/>
    </location>
</feature>
<feature type="compositionally biased region" description="Acidic residues" evidence="4">
    <location>
        <begin position="1954"/>
        <end position="1973"/>
    </location>
</feature>
<feature type="compositionally biased region" description="Low complexity" evidence="4">
    <location>
        <begin position="238"/>
        <end position="252"/>
    </location>
</feature>
<comment type="subcellular location">
    <subcellularLocation>
        <location evidence="1">Nucleus</location>
    </subcellularLocation>
</comment>
<feature type="region of interest" description="Disordered" evidence="4">
    <location>
        <begin position="793"/>
        <end position="814"/>
    </location>
</feature>
<evidence type="ECO:0000313" key="7">
    <source>
        <dbReference type="Proteomes" id="UP001432216"/>
    </source>
</evidence>
<feature type="compositionally biased region" description="Low complexity" evidence="4">
    <location>
        <begin position="420"/>
        <end position="437"/>
    </location>
</feature>
<evidence type="ECO:0000259" key="5">
    <source>
        <dbReference type="PROSITE" id="PS51184"/>
    </source>
</evidence>
<feature type="compositionally biased region" description="Low complexity" evidence="4">
    <location>
        <begin position="292"/>
        <end position="302"/>
    </location>
</feature>
<dbReference type="EMBL" id="CP143810">
    <property type="protein sequence ID" value="WVO21746.1"/>
    <property type="molecule type" value="Genomic_DNA"/>
</dbReference>
<dbReference type="Pfam" id="PF02373">
    <property type="entry name" value="JmjC"/>
    <property type="match status" value="1"/>
</dbReference>
<dbReference type="SUPFAM" id="SSF51197">
    <property type="entry name" value="Clavaminate synthase-like"/>
    <property type="match status" value="1"/>
</dbReference>
<feature type="compositionally biased region" description="Basic and acidic residues" evidence="4">
    <location>
        <begin position="262"/>
        <end position="291"/>
    </location>
</feature>
<keyword evidence="7" id="KW-1185">Reference proteome</keyword>
<feature type="compositionally biased region" description="Polar residues" evidence="4">
    <location>
        <begin position="702"/>
        <end position="723"/>
    </location>
</feature>
<feature type="compositionally biased region" description="Basic and acidic residues" evidence="4">
    <location>
        <begin position="316"/>
        <end position="327"/>
    </location>
</feature>
<feature type="compositionally biased region" description="Low complexity" evidence="4">
    <location>
        <begin position="350"/>
        <end position="368"/>
    </location>
</feature>
<feature type="compositionally biased region" description="Low complexity" evidence="4">
    <location>
        <begin position="1601"/>
        <end position="1613"/>
    </location>
</feature>
<feature type="region of interest" description="Disordered" evidence="4">
    <location>
        <begin position="1540"/>
        <end position="1613"/>
    </location>
</feature>
<feature type="region of interest" description="Disordered" evidence="4">
    <location>
        <begin position="1778"/>
        <end position="1824"/>
    </location>
</feature>
<reference evidence="6 7" key="1">
    <citation type="submission" date="2024-01" db="EMBL/GenBank/DDBJ databases">
        <title>Comparative genomics of Cryptococcus and Kwoniella reveals pathogenesis evolution and contrasting modes of karyotype evolution via chromosome fusion or intercentromeric recombination.</title>
        <authorList>
            <person name="Coelho M.A."/>
            <person name="David-Palma M."/>
            <person name="Shea T."/>
            <person name="Bowers K."/>
            <person name="McGinley-Smith S."/>
            <person name="Mohammad A.W."/>
            <person name="Gnirke A."/>
            <person name="Yurkov A.M."/>
            <person name="Nowrousian M."/>
            <person name="Sun S."/>
            <person name="Cuomo C.A."/>
            <person name="Heitman J."/>
        </authorList>
    </citation>
    <scope>NUCLEOTIDE SEQUENCE [LARGE SCALE GENOMIC DNA]</scope>
    <source>
        <strain evidence="6 7">7685027</strain>
    </source>
</reference>
<feature type="region of interest" description="Disordered" evidence="4">
    <location>
        <begin position="1477"/>
        <end position="1505"/>
    </location>
</feature>
<feature type="compositionally biased region" description="Polar residues" evidence="4">
    <location>
        <begin position="150"/>
        <end position="161"/>
    </location>
</feature>
<evidence type="ECO:0000256" key="3">
    <source>
        <dbReference type="ARBA" id="ARBA00023242"/>
    </source>
</evidence>
<feature type="compositionally biased region" description="Low complexity" evidence="4">
    <location>
        <begin position="1009"/>
        <end position="1025"/>
    </location>
</feature>
<feature type="compositionally biased region" description="Polar residues" evidence="4">
    <location>
        <begin position="886"/>
        <end position="914"/>
    </location>
</feature>
<feature type="domain" description="JmjC" evidence="5">
    <location>
        <begin position="1220"/>
        <end position="1425"/>
    </location>
</feature>
<keyword evidence="3" id="KW-0539">Nucleus</keyword>
<feature type="compositionally biased region" description="Acidic residues" evidence="4">
    <location>
        <begin position="181"/>
        <end position="194"/>
    </location>
</feature>
<keyword evidence="2" id="KW-0479">Metal-binding</keyword>
<feature type="compositionally biased region" description="Polar residues" evidence="4">
    <location>
        <begin position="1477"/>
        <end position="1489"/>
    </location>
</feature>
<dbReference type="GeneID" id="89989831"/>
<name>A0ABZ2AT87_9TREE</name>
<dbReference type="PANTHER" id="PTHR12549:SF38">
    <property type="entry name" value="JMJC DOMAIN-CONTAINING HISTONE DEMETHYLASE 2, ISOFORM A"/>
    <property type="match status" value="1"/>
</dbReference>
<dbReference type="PROSITE" id="PS51184">
    <property type="entry name" value="JMJC"/>
    <property type="match status" value="1"/>
</dbReference>
<evidence type="ECO:0000256" key="2">
    <source>
        <dbReference type="ARBA" id="ARBA00022723"/>
    </source>
</evidence>
<gene>
    <name evidence="6" type="ORF">IAS62_003058</name>
</gene>
<accession>A0ABZ2AT87</accession>
<feature type="compositionally biased region" description="Basic and acidic residues" evidence="4">
    <location>
        <begin position="202"/>
        <end position="215"/>
    </location>
</feature>
<feature type="compositionally biased region" description="Low complexity" evidence="4">
    <location>
        <begin position="332"/>
        <end position="342"/>
    </location>
</feature>
<feature type="compositionally biased region" description="Low complexity" evidence="4">
    <location>
        <begin position="1289"/>
        <end position="1307"/>
    </location>
</feature>
<feature type="region of interest" description="Disordered" evidence="4">
    <location>
        <begin position="1648"/>
        <end position="1712"/>
    </location>
</feature>
<feature type="compositionally biased region" description="Basic and acidic residues" evidence="4">
    <location>
        <begin position="1910"/>
        <end position="1925"/>
    </location>
</feature>
<feature type="region of interest" description="Disordered" evidence="4">
    <location>
        <begin position="1863"/>
        <end position="1986"/>
    </location>
</feature>
<feature type="compositionally biased region" description="Basic and acidic residues" evidence="4">
    <location>
        <begin position="119"/>
        <end position="129"/>
    </location>
</feature>
<feature type="region of interest" description="Disordered" evidence="4">
    <location>
        <begin position="694"/>
        <end position="736"/>
    </location>
</feature>
<dbReference type="Proteomes" id="UP001432216">
    <property type="component" value="Chromosome 5"/>
</dbReference>